<keyword evidence="1" id="KW-0812">Transmembrane</keyword>
<gene>
    <name evidence="2" type="ORF">JYU34_018487</name>
</gene>
<reference evidence="2 3" key="1">
    <citation type="submission" date="2021-06" db="EMBL/GenBank/DDBJ databases">
        <title>A haploid diamondback moth (Plutella xylostella L.) genome assembly resolves 31 chromosomes and identifies a diamide resistance mutation.</title>
        <authorList>
            <person name="Ward C.M."/>
            <person name="Perry K.D."/>
            <person name="Baker G."/>
            <person name="Powis K."/>
            <person name="Heckel D.G."/>
            <person name="Baxter S.W."/>
        </authorList>
    </citation>
    <scope>NUCLEOTIDE SEQUENCE [LARGE SCALE GENOMIC DNA]</scope>
    <source>
        <strain evidence="2 3">LV</strain>
        <tissue evidence="2">Single pupa</tissue>
    </source>
</reference>
<keyword evidence="1" id="KW-1133">Transmembrane helix</keyword>
<dbReference type="EMBL" id="JAHIBW010000025">
    <property type="protein sequence ID" value="KAG7297757.1"/>
    <property type="molecule type" value="Genomic_DNA"/>
</dbReference>
<accession>A0ABQ7PXP5</accession>
<dbReference type="Proteomes" id="UP000823941">
    <property type="component" value="Chromosome 25"/>
</dbReference>
<organism evidence="2 3">
    <name type="scientific">Plutella xylostella</name>
    <name type="common">Diamondback moth</name>
    <name type="synonym">Plutella maculipennis</name>
    <dbReference type="NCBI Taxonomy" id="51655"/>
    <lineage>
        <taxon>Eukaryota</taxon>
        <taxon>Metazoa</taxon>
        <taxon>Ecdysozoa</taxon>
        <taxon>Arthropoda</taxon>
        <taxon>Hexapoda</taxon>
        <taxon>Insecta</taxon>
        <taxon>Pterygota</taxon>
        <taxon>Neoptera</taxon>
        <taxon>Endopterygota</taxon>
        <taxon>Lepidoptera</taxon>
        <taxon>Glossata</taxon>
        <taxon>Ditrysia</taxon>
        <taxon>Yponomeutoidea</taxon>
        <taxon>Plutellidae</taxon>
        <taxon>Plutella</taxon>
    </lineage>
</organism>
<evidence type="ECO:0000313" key="3">
    <source>
        <dbReference type="Proteomes" id="UP000823941"/>
    </source>
</evidence>
<comment type="caution">
    <text evidence="2">The sequence shown here is derived from an EMBL/GenBank/DDBJ whole genome shotgun (WGS) entry which is preliminary data.</text>
</comment>
<feature type="transmembrane region" description="Helical" evidence="1">
    <location>
        <begin position="25"/>
        <end position="52"/>
    </location>
</feature>
<name>A0ABQ7PXP5_PLUXY</name>
<sequence length="88" mass="9610">MRVVTHHIDMIPIVIVPWPAKIIRVITWIALLVVGTSPVLLVAPAAAPWAALLARVSARRAHVPALRRLPTVVPSLVCKYASSVIPRR</sequence>
<evidence type="ECO:0000256" key="1">
    <source>
        <dbReference type="SAM" id="Phobius"/>
    </source>
</evidence>
<proteinExistence type="predicted"/>
<protein>
    <submittedName>
        <fullName evidence="2">Uncharacterized protein</fullName>
    </submittedName>
</protein>
<evidence type="ECO:0000313" key="2">
    <source>
        <dbReference type="EMBL" id="KAG7297757.1"/>
    </source>
</evidence>
<keyword evidence="1" id="KW-0472">Membrane</keyword>
<keyword evidence="3" id="KW-1185">Reference proteome</keyword>